<evidence type="ECO:0000256" key="2">
    <source>
        <dbReference type="ARBA" id="ARBA00022485"/>
    </source>
</evidence>
<dbReference type="EC" id="4.2.99.18" evidence="12"/>
<dbReference type="FunFam" id="1.10.340.30:FF:000001">
    <property type="entry name" value="Endonuclease III"/>
    <property type="match status" value="1"/>
</dbReference>
<comment type="similarity">
    <text evidence="1 12">Belongs to the Nth/MutY family.</text>
</comment>
<evidence type="ECO:0000256" key="13">
    <source>
        <dbReference type="SAM" id="MobiDB-lite"/>
    </source>
</evidence>
<dbReference type="EMBL" id="VKHP01000378">
    <property type="protein sequence ID" value="NEV02556.1"/>
    <property type="molecule type" value="Genomic_DNA"/>
</dbReference>
<evidence type="ECO:0000256" key="9">
    <source>
        <dbReference type="ARBA" id="ARBA00023204"/>
    </source>
</evidence>
<comment type="catalytic activity">
    <reaction evidence="12">
        <text>2'-deoxyribonucleotide-(2'-deoxyribose 5'-phosphate)-2'-deoxyribonucleotide-DNA = a 3'-end 2'-deoxyribonucleotide-(2,3-dehydro-2,3-deoxyribose 5'-phosphate)-DNA + a 5'-end 5'-phospho-2'-deoxyribonucleoside-DNA + H(+)</text>
        <dbReference type="Rhea" id="RHEA:66592"/>
        <dbReference type="Rhea" id="RHEA-COMP:13180"/>
        <dbReference type="Rhea" id="RHEA-COMP:16897"/>
        <dbReference type="Rhea" id="RHEA-COMP:17067"/>
        <dbReference type="ChEBI" id="CHEBI:15378"/>
        <dbReference type="ChEBI" id="CHEBI:136412"/>
        <dbReference type="ChEBI" id="CHEBI:157695"/>
        <dbReference type="ChEBI" id="CHEBI:167181"/>
        <dbReference type="EC" id="4.2.99.18"/>
    </reaction>
</comment>
<evidence type="ECO:0000256" key="5">
    <source>
        <dbReference type="ARBA" id="ARBA00022801"/>
    </source>
</evidence>
<dbReference type="SUPFAM" id="SSF48150">
    <property type="entry name" value="DNA-glycosylase"/>
    <property type="match status" value="1"/>
</dbReference>
<evidence type="ECO:0000256" key="8">
    <source>
        <dbReference type="ARBA" id="ARBA00023125"/>
    </source>
</evidence>
<evidence type="ECO:0000256" key="3">
    <source>
        <dbReference type="ARBA" id="ARBA00022723"/>
    </source>
</evidence>
<dbReference type="FunFam" id="1.10.1670.10:FF:000001">
    <property type="entry name" value="Endonuclease III"/>
    <property type="match status" value="1"/>
</dbReference>
<evidence type="ECO:0000256" key="12">
    <source>
        <dbReference type="HAMAP-Rule" id="MF_00942"/>
    </source>
</evidence>
<sequence length="277" mass="30753">MTYQYIPFMAKIIRPQRASASSVQPAPKKKAAKAAKSLPKRAAEKAAKKPAKQAAKKIAKTIAKPKPWTAAEVYDVFDRFRKANPEPRGELEHLNPYTLLVAVVLSAQATDAGVNKATRPLFEIADTPEKMLELGEEKVREYIKTIGLYRNKAKNVIALSEKLIAEFGSQVPRTRAEIESLPGAGRKTANVVLNMAFGEHTMAVDTHVFRVGNRTGLAPGKTPLEVELGLEKVIPTEFMLHAHHWLILHGRYTCLARGPRCEVCLINDLCRWPEKTV</sequence>
<dbReference type="GO" id="GO:0019104">
    <property type="term" value="F:DNA N-glycosylase activity"/>
    <property type="evidence" value="ECO:0007669"/>
    <property type="project" value="UniProtKB-UniRule"/>
</dbReference>
<evidence type="ECO:0000256" key="11">
    <source>
        <dbReference type="ARBA" id="ARBA00023295"/>
    </source>
</evidence>
<feature type="binding site" evidence="12">
    <location>
        <position position="254"/>
    </location>
    <ligand>
        <name>[4Fe-4S] cluster</name>
        <dbReference type="ChEBI" id="CHEBI:49883"/>
    </ligand>
</feature>
<dbReference type="GO" id="GO:0006285">
    <property type="term" value="P:base-excision repair, AP site formation"/>
    <property type="evidence" value="ECO:0007669"/>
    <property type="project" value="TreeGrafter"/>
</dbReference>
<dbReference type="Pfam" id="PF00633">
    <property type="entry name" value="HHH"/>
    <property type="match status" value="1"/>
</dbReference>
<proteinExistence type="inferred from homology"/>
<evidence type="ECO:0000256" key="6">
    <source>
        <dbReference type="ARBA" id="ARBA00023004"/>
    </source>
</evidence>
<keyword evidence="4 12" id="KW-0227">DNA damage</keyword>
<dbReference type="Gene3D" id="1.10.340.30">
    <property type="entry name" value="Hypothetical protein, domain 2"/>
    <property type="match status" value="1"/>
</dbReference>
<dbReference type="GO" id="GO:0003677">
    <property type="term" value="F:DNA binding"/>
    <property type="evidence" value="ECO:0007669"/>
    <property type="project" value="UniProtKB-UniRule"/>
</dbReference>
<feature type="binding site" evidence="12">
    <location>
        <position position="270"/>
    </location>
    <ligand>
        <name>[4Fe-4S] cluster</name>
        <dbReference type="ChEBI" id="CHEBI:49883"/>
    </ligand>
</feature>
<feature type="binding site" evidence="12">
    <location>
        <position position="261"/>
    </location>
    <ligand>
        <name>[4Fe-4S] cluster</name>
        <dbReference type="ChEBI" id="CHEBI:49883"/>
    </ligand>
</feature>
<evidence type="ECO:0000256" key="1">
    <source>
        <dbReference type="ARBA" id="ARBA00008343"/>
    </source>
</evidence>
<dbReference type="InterPro" id="IPR003651">
    <property type="entry name" value="Endonuclease3_FeS-loop_motif"/>
</dbReference>
<dbReference type="GO" id="GO:0140078">
    <property type="term" value="F:class I DNA-(apurinic or apyrimidinic site) endonuclease activity"/>
    <property type="evidence" value="ECO:0007669"/>
    <property type="project" value="UniProtKB-EC"/>
</dbReference>
<gene>
    <name evidence="12 15" type="primary">nth</name>
    <name evidence="15" type="ORF">FNJ47_44430</name>
</gene>
<evidence type="ECO:0000259" key="14">
    <source>
        <dbReference type="SMART" id="SM00478"/>
    </source>
</evidence>
<dbReference type="HAMAP" id="MF_00942">
    <property type="entry name" value="Nth"/>
    <property type="match status" value="1"/>
</dbReference>
<dbReference type="InterPro" id="IPR003265">
    <property type="entry name" value="HhH-GPD_domain"/>
</dbReference>
<feature type="region of interest" description="Disordered" evidence="13">
    <location>
        <begin position="18"/>
        <end position="51"/>
    </location>
</feature>
<dbReference type="CDD" id="cd00056">
    <property type="entry name" value="ENDO3c"/>
    <property type="match status" value="1"/>
</dbReference>
<dbReference type="SMART" id="SM00478">
    <property type="entry name" value="ENDO3c"/>
    <property type="match status" value="1"/>
</dbReference>
<feature type="binding site" evidence="12">
    <location>
        <position position="264"/>
    </location>
    <ligand>
        <name>[4Fe-4S] cluster</name>
        <dbReference type="ChEBI" id="CHEBI:49883"/>
    </ligand>
</feature>
<keyword evidence="5 12" id="KW-0378">Hydrolase</keyword>
<comment type="caution">
    <text evidence="15">The sequence shown here is derived from an EMBL/GenBank/DDBJ whole genome shotgun (WGS) entry which is preliminary data.</text>
</comment>
<dbReference type="SMART" id="SM00525">
    <property type="entry name" value="FES"/>
    <property type="match status" value="1"/>
</dbReference>
<dbReference type="GO" id="GO:0046872">
    <property type="term" value="F:metal ion binding"/>
    <property type="evidence" value="ECO:0007669"/>
    <property type="project" value="UniProtKB-KW"/>
</dbReference>
<dbReference type="Pfam" id="PF00730">
    <property type="entry name" value="HhH-GPD"/>
    <property type="match status" value="1"/>
</dbReference>
<dbReference type="InterPro" id="IPR023170">
    <property type="entry name" value="HhH_base_excis_C"/>
</dbReference>
<dbReference type="InterPro" id="IPR000445">
    <property type="entry name" value="HhH_motif"/>
</dbReference>
<dbReference type="NCBIfam" id="TIGR01083">
    <property type="entry name" value="nth"/>
    <property type="match status" value="1"/>
</dbReference>
<keyword evidence="15" id="KW-0540">Nuclease</keyword>
<evidence type="ECO:0000313" key="15">
    <source>
        <dbReference type="EMBL" id="NEV02556.1"/>
    </source>
</evidence>
<dbReference type="PANTHER" id="PTHR10359">
    <property type="entry name" value="A/G-SPECIFIC ADENINE GLYCOSYLASE/ENDONUCLEASE III"/>
    <property type="match status" value="1"/>
</dbReference>
<evidence type="ECO:0000256" key="7">
    <source>
        <dbReference type="ARBA" id="ARBA00023014"/>
    </source>
</evidence>
<protein>
    <recommendedName>
        <fullName evidence="12">Endonuclease III</fullName>
        <ecNumber evidence="12">4.2.99.18</ecNumber>
    </recommendedName>
    <alternativeName>
        <fullName evidence="12">DNA-(apurinic or apyrimidinic site) lyase</fullName>
    </alternativeName>
</protein>
<evidence type="ECO:0000313" key="16">
    <source>
        <dbReference type="Proteomes" id="UP000468531"/>
    </source>
</evidence>
<evidence type="ECO:0000256" key="4">
    <source>
        <dbReference type="ARBA" id="ARBA00022763"/>
    </source>
</evidence>
<keyword evidence="7 12" id="KW-0411">Iron-sulfur</keyword>
<keyword evidence="15" id="KW-0255">Endonuclease</keyword>
<keyword evidence="6 12" id="KW-0408">Iron</keyword>
<dbReference type="InterPro" id="IPR011257">
    <property type="entry name" value="DNA_glycosylase"/>
</dbReference>
<keyword evidence="16" id="KW-1185">Reference proteome</keyword>
<dbReference type="Gene3D" id="1.10.1670.10">
    <property type="entry name" value="Helix-hairpin-Helix base-excision DNA repair enzymes (C-terminal)"/>
    <property type="match status" value="1"/>
</dbReference>
<comment type="function">
    <text evidence="12">DNA repair enzyme that has both DNA N-glycosylase activity and AP-lyase activity. The DNA N-glycosylase activity releases various damaged pyrimidines from DNA by cleaving the N-glycosidic bond, leaving an AP (apurinic/apyrimidinic) site. The AP-lyase activity cleaves the phosphodiester bond 3' to the AP site by a beta-elimination, leaving a 3'-terminal unsaturated sugar and a product with a terminal 5'-phosphate.</text>
</comment>
<name>A0A6P1BVU9_9BRAD</name>
<feature type="domain" description="HhH-GPD" evidence="14">
    <location>
        <begin position="105"/>
        <end position="252"/>
    </location>
</feature>
<keyword evidence="11 12" id="KW-0326">Glycosidase</keyword>
<organism evidence="15 16">
    <name type="scientific">Bradyrhizobium uaiense</name>
    <dbReference type="NCBI Taxonomy" id="2594946"/>
    <lineage>
        <taxon>Bacteria</taxon>
        <taxon>Pseudomonadati</taxon>
        <taxon>Pseudomonadota</taxon>
        <taxon>Alphaproteobacteria</taxon>
        <taxon>Hyphomicrobiales</taxon>
        <taxon>Nitrobacteraceae</taxon>
        <taxon>Bradyrhizobium</taxon>
    </lineage>
</organism>
<keyword evidence="9 12" id="KW-0234">DNA repair</keyword>
<keyword evidence="10 12" id="KW-0456">Lyase</keyword>
<keyword evidence="3 12" id="KW-0479">Metal-binding</keyword>
<dbReference type="InterPro" id="IPR005759">
    <property type="entry name" value="Nth"/>
</dbReference>
<accession>A0A6P1BVU9</accession>
<reference evidence="15 16" key="1">
    <citation type="journal article" date="2020" name="Arch. Microbiol.">
        <title>Bradyrhizobium uaiense sp. nov., a new highly efficient cowpea symbiont.</title>
        <authorList>
            <person name="Cabral Michel D."/>
            <person name="Azarias Guimaraes A."/>
            <person name="Martins da Costa E."/>
            <person name="Soares de Carvalho T."/>
            <person name="Balsanelli E."/>
            <person name="Willems A."/>
            <person name="Maltempi de Souza E."/>
            <person name="de Souza Moreira F.M."/>
        </authorList>
    </citation>
    <scope>NUCLEOTIDE SEQUENCE [LARGE SCALE GENOMIC DNA]</scope>
    <source>
        <strain evidence="15 16">UFLA 03-164</strain>
    </source>
</reference>
<comment type="cofactor">
    <cofactor evidence="12">
        <name>[4Fe-4S] cluster</name>
        <dbReference type="ChEBI" id="CHEBI:49883"/>
    </cofactor>
    <text evidence="12">Binds 1 [4Fe-4S] cluster.</text>
</comment>
<evidence type="ECO:0000256" key="10">
    <source>
        <dbReference type="ARBA" id="ARBA00023239"/>
    </source>
</evidence>
<keyword evidence="2 12" id="KW-0004">4Fe-4S</keyword>
<dbReference type="AlphaFoldDB" id="A0A6P1BVU9"/>
<dbReference type="PANTHER" id="PTHR10359:SF18">
    <property type="entry name" value="ENDONUCLEASE III"/>
    <property type="match status" value="1"/>
</dbReference>
<dbReference type="Proteomes" id="UP000468531">
    <property type="component" value="Unassembled WGS sequence"/>
</dbReference>
<keyword evidence="8 12" id="KW-0238">DNA-binding</keyword>
<dbReference type="GO" id="GO:0051539">
    <property type="term" value="F:4 iron, 4 sulfur cluster binding"/>
    <property type="evidence" value="ECO:0007669"/>
    <property type="project" value="UniProtKB-UniRule"/>
</dbReference>